<organism evidence="2 3">
    <name type="scientific">Cupriavidus pauculus</name>
    <dbReference type="NCBI Taxonomy" id="82633"/>
    <lineage>
        <taxon>Bacteria</taxon>
        <taxon>Pseudomonadati</taxon>
        <taxon>Pseudomonadota</taxon>
        <taxon>Betaproteobacteria</taxon>
        <taxon>Burkholderiales</taxon>
        <taxon>Burkholderiaceae</taxon>
        <taxon>Cupriavidus</taxon>
    </lineage>
</organism>
<evidence type="ECO:0000313" key="2">
    <source>
        <dbReference type="EMBL" id="PLQ01572.1"/>
    </source>
</evidence>
<protein>
    <recommendedName>
        <fullName evidence="1">DUF5594 domain-containing protein</fullName>
    </recommendedName>
</protein>
<dbReference type="RefSeq" id="WP_101680923.1">
    <property type="nucleotide sequence ID" value="NZ_PJRP01000002.1"/>
</dbReference>
<feature type="domain" description="DUF5594" evidence="1">
    <location>
        <begin position="5"/>
        <end position="125"/>
    </location>
</feature>
<dbReference type="OrthoDB" id="8964768at2"/>
<name>A0A2N5CH77_9BURK</name>
<reference evidence="2 3" key="1">
    <citation type="submission" date="2017-12" db="EMBL/GenBank/DDBJ databases">
        <title>Genome sequence of the active heterotrophic nitrifier-denitrifier, Cupriavidus pauculus UM1.</title>
        <authorList>
            <person name="Putonti C."/>
            <person name="Castignetti D."/>
        </authorList>
    </citation>
    <scope>NUCLEOTIDE SEQUENCE [LARGE SCALE GENOMIC DNA]</scope>
    <source>
        <strain evidence="2 3">UM1</strain>
    </source>
</reference>
<dbReference type="Pfam" id="PF18057">
    <property type="entry name" value="DUF5594"/>
    <property type="match status" value="1"/>
</dbReference>
<dbReference type="Proteomes" id="UP000234341">
    <property type="component" value="Unassembled WGS sequence"/>
</dbReference>
<dbReference type="EMBL" id="PJRP01000002">
    <property type="protein sequence ID" value="PLQ01572.1"/>
    <property type="molecule type" value="Genomic_DNA"/>
</dbReference>
<comment type="caution">
    <text evidence="2">The sequence shown here is derived from an EMBL/GenBank/DDBJ whole genome shotgun (WGS) entry which is preliminary data.</text>
</comment>
<sequence>MHSVPAQRFNADLLPRIVERVQRLTRGTLHVDILPAATSDQPACLRIRATARPGGGRYACPLDITLSWDSFEVERLFASGGAERFDAYLDALPAKLDAWQEPRQIDFNSRTQGESAVLIGGLDFEHLVR</sequence>
<evidence type="ECO:0000259" key="1">
    <source>
        <dbReference type="Pfam" id="PF18057"/>
    </source>
</evidence>
<accession>A0A2N5CH77</accession>
<gene>
    <name evidence="2" type="ORF">CYJ10_07830</name>
</gene>
<dbReference type="AlphaFoldDB" id="A0A2N5CH77"/>
<dbReference type="InterPro" id="IPR040953">
    <property type="entry name" value="DUF5594"/>
</dbReference>
<evidence type="ECO:0000313" key="3">
    <source>
        <dbReference type="Proteomes" id="UP000234341"/>
    </source>
</evidence>
<proteinExistence type="predicted"/>